<evidence type="ECO:0000313" key="1">
    <source>
        <dbReference type="EMBL" id="GMQ64340.1"/>
    </source>
</evidence>
<gene>
    <name evidence="1" type="ORF">AN2V17_35770</name>
</gene>
<reference evidence="1" key="1">
    <citation type="submission" date="2023-09" db="EMBL/GenBank/DDBJ databases">
        <title>Vallitalea sediminicola and Vallitalea maricola sp. nov., anaerobic bacteria isolated from marine sediment.</title>
        <authorList>
            <person name="Hirano S."/>
            <person name="Maeda A."/>
            <person name="Terahara T."/>
            <person name="Mori K."/>
            <person name="Hamada M."/>
            <person name="Matsumoto R."/>
            <person name="Kobayashi T."/>
        </authorList>
    </citation>
    <scope>NUCLEOTIDE SEQUENCE</scope>
    <source>
        <strain evidence="1">AN17-2</strain>
    </source>
</reference>
<comment type="caution">
    <text evidence="1">The sequence shown here is derived from an EMBL/GenBank/DDBJ whole genome shotgun (WGS) entry which is preliminary data.</text>
</comment>
<keyword evidence="2" id="KW-1185">Reference proteome</keyword>
<dbReference type="EMBL" id="BTPU01000067">
    <property type="protein sequence ID" value="GMQ64340.1"/>
    <property type="molecule type" value="Genomic_DNA"/>
</dbReference>
<proteinExistence type="predicted"/>
<dbReference type="Proteomes" id="UP001374599">
    <property type="component" value="Unassembled WGS sequence"/>
</dbReference>
<accession>A0ACB5UP68</accession>
<protein>
    <submittedName>
        <fullName evidence="1">Uncharacterized protein</fullName>
    </submittedName>
</protein>
<sequence>MEEKFVLKKPIKFEDIDYKELKVDFDKLTGQDIIAAEKEAQSLNNALMMMETSKIYQAIIFAKASGISVDAVMKFYAKDFTRATVKAQTFLMEDLEEEE</sequence>
<evidence type="ECO:0000313" key="2">
    <source>
        <dbReference type="Proteomes" id="UP001374599"/>
    </source>
</evidence>
<organism evidence="1 2">
    <name type="scientific">Vallitalea maricola</name>
    <dbReference type="NCBI Taxonomy" id="3074433"/>
    <lineage>
        <taxon>Bacteria</taxon>
        <taxon>Bacillati</taxon>
        <taxon>Bacillota</taxon>
        <taxon>Clostridia</taxon>
        <taxon>Lachnospirales</taxon>
        <taxon>Vallitaleaceae</taxon>
        <taxon>Vallitalea</taxon>
    </lineage>
</organism>
<name>A0ACB5UP68_9FIRM</name>